<keyword evidence="2" id="KW-1185">Reference proteome</keyword>
<dbReference type="RefSeq" id="WP_263279215.1">
    <property type="nucleotide sequence ID" value="NZ_CP106795.1"/>
</dbReference>
<evidence type="ECO:0008006" key="3">
    <source>
        <dbReference type="Google" id="ProtNLM"/>
    </source>
</evidence>
<reference evidence="1" key="1">
    <citation type="submission" date="2022-10" db="EMBL/GenBank/DDBJ databases">
        <authorList>
            <person name="Mo P."/>
        </authorList>
    </citation>
    <scope>NUCLEOTIDE SEQUENCE</scope>
    <source>
        <strain evidence="1">HUAS 14-6</strain>
    </source>
</reference>
<proteinExistence type="predicted"/>
<dbReference type="Proteomes" id="UP001060733">
    <property type="component" value="Chromosome"/>
</dbReference>
<evidence type="ECO:0000313" key="2">
    <source>
        <dbReference type="Proteomes" id="UP001060733"/>
    </source>
</evidence>
<accession>A0ABY6EWG0</accession>
<protein>
    <recommendedName>
        <fullName evidence="3">DUF1877 family protein</fullName>
    </recommendedName>
</protein>
<sequence>MGITTAWSITAHDDSFIAELAPRALPLIEAERNEPLARDRWARWTAGGMTAEPSEEFLDLVRGGGHVQRMYDGLSEDDPFSLLDDVWGQEDIGDRVFLAVRSKDWAVWSFFHAVGPDRAALLPGWCGTFLLTSAEVRATLPDVERALAFRPVDRAVAERRDWLEYSDGEESVLDGPLRLWRLAARRGLGLCGVSVVIC</sequence>
<gene>
    <name evidence="1" type="ORF">N8I86_30845</name>
</gene>
<name>A0ABY6EWG0_9ACTN</name>
<dbReference type="EMBL" id="CP106795">
    <property type="protein sequence ID" value="UXY38742.1"/>
    <property type="molecule type" value="Genomic_DNA"/>
</dbReference>
<organism evidence="1 2">
    <name type="scientific">Streptomyces albidocamelliae</name>
    <dbReference type="NCBI Taxonomy" id="2981135"/>
    <lineage>
        <taxon>Bacteria</taxon>
        <taxon>Bacillati</taxon>
        <taxon>Actinomycetota</taxon>
        <taxon>Actinomycetes</taxon>
        <taxon>Kitasatosporales</taxon>
        <taxon>Streptomycetaceae</taxon>
        <taxon>Streptomyces</taxon>
    </lineage>
</organism>
<evidence type="ECO:0000313" key="1">
    <source>
        <dbReference type="EMBL" id="UXY38742.1"/>
    </source>
</evidence>